<proteinExistence type="predicted"/>
<dbReference type="EMBL" id="JABBWG010000034">
    <property type="protein sequence ID" value="KAG1809307.1"/>
    <property type="molecule type" value="Genomic_DNA"/>
</dbReference>
<name>A0A9P7J985_9AGAM</name>
<dbReference type="Proteomes" id="UP000807769">
    <property type="component" value="Unassembled WGS sequence"/>
</dbReference>
<keyword evidence="2" id="KW-1185">Reference proteome</keyword>
<organism evidence="1 2">
    <name type="scientific">Suillus subaureus</name>
    <dbReference type="NCBI Taxonomy" id="48587"/>
    <lineage>
        <taxon>Eukaryota</taxon>
        <taxon>Fungi</taxon>
        <taxon>Dikarya</taxon>
        <taxon>Basidiomycota</taxon>
        <taxon>Agaricomycotina</taxon>
        <taxon>Agaricomycetes</taxon>
        <taxon>Agaricomycetidae</taxon>
        <taxon>Boletales</taxon>
        <taxon>Suillineae</taxon>
        <taxon>Suillaceae</taxon>
        <taxon>Suillus</taxon>
    </lineage>
</organism>
<evidence type="ECO:0000313" key="2">
    <source>
        <dbReference type="Proteomes" id="UP000807769"/>
    </source>
</evidence>
<protein>
    <submittedName>
        <fullName evidence="1">Uncharacterized protein</fullName>
    </submittedName>
</protein>
<sequence>KHFQINYTTYDIRHNQDTLTPGCGCTVMMLSREQGTNPHPFWYAQVLGAFCIQILHIGPEARDCSLQLMEFLWVWWLGVVPHYRWGFKEGQLLKVRFIPDSPGSFSFLNPSLVLRACHLIPAFADGCTDELLRHGPTVAQPFGELTNWAAFYVNM</sequence>
<dbReference type="GeneID" id="64625520"/>
<dbReference type="OrthoDB" id="3267098at2759"/>
<dbReference type="RefSeq" id="XP_041189133.1">
    <property type="nucleotide sequence ID" value="XM_041331503.1"/>
</dbReference>
<dbReference type="AlphaFoldDB" id="A0A9P7J985"/>
<accession>A0A9P7J985</accession>
<reference evidence="1" key="1">
    <citation type="journal article" date="2020" name="New Phytol.">
        <title>Comparative genomics reveals dynamic genome evolution in host specialist ectomycorrhizal fungi.</title>
        <authorList>
            <person name="Lofgren L.A."/>
            <person name="Nguyen N.H."/>
            <person name="Vilgalys R."/>
            <person name="Ruytinx J."/>
            <person name="Liao H.L."/>
            <person name="Branco S."/>
            <person name="Kuo A."/>
            <person name="LaButti K."/>
            <person name="Lipzen A."/>
            <person name="Andreopoulos W."/>
            <person name="Pangilinan J."/>
            <person name="Riley R."/>
            <person name="Hundley H."/>
            <person name="Na H."/>
            <person name="Barry K."/>
            <person name="Grigoriev I.V."/>
            <person name="Stajich J.E."/>
            <person name="Kennedy P.G."/>
        </authorList>
    </citation>
    <scope>NUCLEOTIDE SEQUENCE</scope>
    <source>
        <strain evidence="1">MN1</strain>
    </source>
</reference>
<comment type="caution">
    <text evidence="1">The sequence shown here is derived from an EMBL/GenBank/DDBJ whole genome shotgun (WGS) entry which is preliminary data.</text>
</comment>
<gene>
    <name evidence="1" type="ORF">BJ212DRAFT_1279578</name>
</gene>
<feature type="non-terminal residue" evidence="1">
    <location>
        <position position="1"/>
    </location>
</feature>
<evidence type="ECO:0000313" key="1">
    <source>
        <dbReference type="EMBL" id="KAG1809307.1"/>
    </source>
</evidence>